<dbReference type="OrthoDB" id="9813151at2"/>
<reference evidence="20 21" key="1">
    <citation type="submission" date="2014-02" db="EMBL/GenBank/DDBJ databases">
        <title>Draft genome sequence of Lysinibacillus odysseyi NBRC 100172.</title>
        <authorList>
            <person name="Zhang F."/>
            <person name="Wang G."/>
            <person name="Zhang L."/>
        </authorList>
    </citation>
    <scope>NUCLEOTIDE SEQUENCE [LARGE SCALE GENOMIC DNA]</scope>
    <source>
        <strain evidence="20 21">NBRC 100172</strain>
    </source>
</reference>
<dbReference type="Gene3D" id="6.10.340.10">
    <property type="match status" value="1"/>
</dbReference>
<comment type="subcellular location">
    <subcellularLocation>
        <location evidence="2">Cell membrane</location>
        <topology evidence="2">Multi-pass membrane protein</topology>
    </subcellularLocation>
</comment>
<dbReference type="EC" id="2.7.13.3" evidence="3"/>
<comment type="function">
    <text evidence="15">Member of the two-component regulatory system HssS/HssR involved in intracellular heme homeostasis and tempering of staphylococcal virulence. HssS functions as a heme sensor histidine kinase which is autophosphorylated at a histidine residue and transfers its phosphate group to an aspartate residue of HssR. HssR/HssS activates the expression of hrtAB, an efflux pump, in response to extracellular heme, hemin, hemoglobin or blood.</text>
</comment>
<dbReference type="Pfam" id="PF00672">
    <property type="entry name" value="HAMP"/>
    <property type="match status" value="1"/>
</dbReference>
<keyword evidence="12" id="KW-0902">Two-component regulatory system</keyword>
<dbReference type="PRINTS" id="PR00344">
    <property type="entry name" value="BCTRLSENSOR"/>
</dbReference>
<name>A0A0A3IQZ3_9BACI</name>
<feature type="transmembrane region" description="Helical" evidence="17">
    <location>
        <begin position="163"/>
        <end position="185"/>
    </location>
</feature>
<dbReference type="PANTHER" id="PTHR45528">
    <property type="entry name" value="SENSOR HISTIDINE KINASE CPXA"/>
    <property type="match status" value="1"/>
</dbReference>
<keyword evidence="6" id="KW-0808">Transferase</keyword>
<dbReference type="Pfam" id="PF02518">
    <property type="entry name" value="HATPase_c"/>
    <property type="match status" value="1"/>
</dbReference>
<dbReference type="EMBL" id="JPVP01000053">
    <property type="protein sequence ID" value="KGR85865.1"/>
    <property type="molecule type" value="Genomic_DNA"/>
</dbReference>
<evidence type="ECO:0000313" key="20">
    <source>
        <dbReference type="EMBL" id="KGR85865.1"/>
    </source>
</evidence>
<dbReference type="PANTHER" id="PTHR45528:SF11">
    <property type="entry name" value="HISTIDINE KINASE"/>
    <property type="match status" value="1"/>
</dbReference>
<gene>
    <name evidence="20" type="ORF">CD32_08470</name>
</gene>
<dbReference type="SUPFAM" id="SSF47384">
    <property type="entry name" value="Homodimeric domain of signal transducing histidine kinase"/>
    <property type="match status" value="1"/>
</dbReference>
<evidence type="ECO:0000259" key="19">
    <source>
        <dbReference type="PROSITE" id="PS50885"/>
    </source>
</evidence>
<dbReference type="AlphaFoldDB" id="A0A0A3IQZ3"/>
<evidence type="ECO:0000256" key="9">
    <source>
        <dbReference type="ARBA" id="ARBA00022777"/>
    </source>
</evidence>
<dbReference type="SUPFAM" id="SSF55874">
    <property type="entry name" value="ATPase domain of HSP90 chaperone/DNA topoisomerase II/histidine kinase"/>
    <property type="match status" value="1"/>
</dbReference>
<evidence type="ECO:0000256" key="4">
    <source>
        <dbReference type="ARBA" id="ARBA00022475"/>
    </source>
</evidence>
<dbReference type="InterPro" id="IPR003594">
    <property type="entry name" value="HATPase_dom"/>
</dbReference>
<dbReference type="Proteomes" id="UP000030437">
    <property type="component" value="Unassembled WGS sequence"/>
</dbReference>
<evidence type="ECO:0000256" key="7">
    <source>
        <dbReference type="ARBA" id="ARBA00022692"/>
    </source>
</evidence>
<dbReference type="GO" id="GO:0005524">
    <property type="term" value="F:ATP binding"/>
    <property type="evidence" value="ECO:0007669"/>
    <property type="project" value="UniProtKB-KW"/>
</dbReference>
<dbReference type="InterPro" id="IPR036890">
    <property type="entry name" value="HATPase_C_sf"/>
</dbReference>
<comment type="catalytic activity">
    <reaction evidence="1">
        <text>ATP + protein L-histidine = ADP + protein N-phospho-L-histidine.</text>
        <dbReference type="EC" id="2.7.13.3"/>
    </reaction>
</comment>
<organism evidence="20 21">
    <name type="scientific">Lysinibacillus odysseyi 34hs-1 = NBRC 100172</name>
    <dbReference type="NCBI Taxonomy" id="1220589"/>
    <lineage>
        <taxon>Bacteria</taxon>
        <taxon>Bacillati</taxon>
        <taxon>Bacillota</taxon>
        <taxon>Bacilli</taxon>
        <taxon>Bacillales</taxon>
        <taxon>Bacillaceae</taxon>
        <taxon>Lysinibacillus</taxon>
    </lineage>
</organism>
<proteinExistence type="predicted"/>
<evidence type="ECO:0000256" key="10">
    <source>
        <dbReference type="ARBA" id="ARBA00022840"/>
    </source>
</evidence>
<dbReference type="InterPro" id="IPR050398">
    <property type="entry name" value="HssS/ArlS-like"/>
</dbReference>
<protein>
    <recommendedName>
        <fullName evidence="16">Heme sensor protein HssS</fullName>
        <ecNumber evidence="3">2.7.13.3</ecNumber>
    </recommendedName>
</protein>
<dbReference type="eggNOG" id="COG2205">
    <property type="taxonomic scope" value="Bacteria"/>
</dbReference>
<dbReference type="CDD" id="cd00082">
    <property type="entry name" value="HisKA"/>
    <property type="match status" value="1"/>
</dbReference>
<dbReference type="InterPro" id="IPR005467">
    <property type="entry name" value="His_kinase_dom"/>
</dbReference>
<evidence type="ECO:0000256" key="1">
    <source>
        <dbReference type="ARBA" id="ARBA00000085"/>
    </source>
</evidence>
<evidence type="ECO:0000256" key="6">
    <source>
        <dbReference type="ARBA" id="ARBA00022679"/>
    </source>
</evidence>
<keyword evidence="11 17" id="KW-1133">Transmembrane helix</keyword>
<evidence type="ECO:0000256" key="16">
    <source>
        <dbReference type="ARBA" id="ARBA00040841"/>
    </source>
</evidence>
<dbReference type="GO" id="GO:0000155">
    <property type="term" value="F:phosphorelay sensor kinase activity"/>
    <property type="evidence" value="ECO:0007669"/>
    <property type="project" value="InterPro"/>
</dbReference>
<dbReference type="PROSITE" id="PS50109">
    <property type="entry name" value="HIS_KIN"/>
    <property type="match status" value="1"/>
</dbReference>
<evidence type="ECO:0000256" key="2">
    <source>
        <dbReference type="ARBA" id="ARBA00004651"/>
    </source>
</evidence>
<feature type="transmembrane region" description="Helical" evidence="17">
    <location>
        <begin position="12"/>
        <end position="34"/>
    </location>
</feature>
<comment type="caution">
    <text evidence="20">The sequence shown here is derived from an EMBL/GenBank/DDBJ whole genome shotgun (WGS) entry which is preliminary data.</text>
</comment>
<keyword evidence="4" id="KW-1003">Cell membrane</keyword>
<feature type="domain" description="Histidine kinase" evidence="18">
    <location>
        <begin position="247"/>
        <end position="460"/>
    </location>
</feature>
<dbReference type="GO" id="GO:0005886">
    <property type="term" value="C:plasma membrane"/>
    <property type="evidence" value="ECO:0007669"/>
    <property type="project" value="UniProtKB-SubCell"/>
</dbReference>
<keyword evidence="5" id="KW-0597">Phosphoprotein</keyword>
<keyword evidence="21" id="KW-1185">Reference proteome</keyword>
<dbReference type="Pfam" id="PF00512">
    <property type="entry name" value="HisKA"/>
    <property type="match status" value="1"/>
</dbReference>
<dbReference type="STRING" id="1220589.CD32_08470"/>
<dbReference type="Gene3D" id="3.30.565.10">
    <property type="entry name" value="Histidine kinase-like ATPase, C-terminal domain"/>
    <property type="match status" value="1"/>
</dbReference>
<accession>A0A0A3IQZ3</accession>
<keyword evidence="8" id="KW-0547">Nucleotide-binding</keyword>
<evidence type="ECO:0000256" key="14">
    <source>
        <dbReference type="ARBA" id="ARBA00023136"/>
    </source>
</evidence>
<dbReference type="InterPro" id="IPR003660">
    <property type="entry name" value="HAMP_dom"/>
</dbReference>
<dbReference type="SMART" id="SM00387">
    <property type="entry name" value="HATPase_c"/>
    <property type="match status" value="1"/>
</dbReference>
<dbReference type="Gene3D" id="1.10.287.130">
    <property type="match status" value="1"/>
</dbReference>
<keyword evidence="7 17" id="KW-0812">Transmembrane</keyword>
<dbReference type="InterPro" id="IPR036097">
    <property type="entry name" value="HisK_dim/P_sf"/>
</dbReference>
<dbReference type="InterPro" id="IPR004358">
    <property type="entry name" value="Sig_transdc_His_kin-like_C"/>
</dbReference>
<evidence type="ECO:0000256" key="8">
    <source>
        <dbReference type="ARBA" id="ARBA00022741"/>
    </source>
</evidence>
<dbReference type="FunFam" id="1.10.287.130:FF:000001">
    <property type="entry name" value="Two-component sensor histidine kinase"/>
    <property type="match status" value="1"/>
</dbReference>
<evidence type="ECO:0000256" key="13">
    <source>
        <dbReference type="ARBA" id="ARBA00023026"/>
    </source>
</evidence>
<evidence type="ECO:0000259" key="18">
    <source>
        <dbReference type="PROSITE" id="PS50109"/>
    </source>
</evidence>
<dbReference type="CDD" id="cd06225">
    <property type="entry name" value="HAMP"/>
    <property type="match status" value="1"/>
</dbReference>
<evidence type="ECO:0000256" key="15">
    <source>
        <dbReference type="ARBA" id="ARBA00037219"/>
    </source>
</evidence>
<evidence type="ECO:0000256" key="12">
    <source>
        <dbReference type="ARBA" id="ARBA00023012"/>
    </source>
</evidence>
<evidence type="ECO:0000256" key="17">
    <source>
        <dbReference type="SAM" id="Phobius"/>
    </source>
</evidence>
<dbReference type="PROSITE" id="PS50885">
    <property type="entry name" value="HAMP"/>
    <property type="match status" value="1"/>
</dbReference>
<dbReference type="InterPro" id="IPR003661">
    <property type="entry name" value="HisK_dim/P_dom"/>
</dbReference>
<keyword evidence="14 17" id="KW-0472">Membrane</keyword>
<keyword evidence="13" id="KW-0843">Virulence</keyword>
<evidence type="ECO:0000256" key="3">
    <source>
        <dbReference type="ARBA" id="ARBA00012438"/>
    </source>
</evidence>
<evidence type="ECO:0000256" key="11">
    <source>
        <dbReference type="ARBA" id="ARBA00022989"/>
    </source>
</evidence>
<evidence type="ECO:0000313" key="21">
    <source>
        <dbReference type="Proteomes" id="UP000030437"/>
    </source>
</evidence>
<keyword evidence="9" id="KW-0418">Kinase</keyword>
<dbReference type="SUPFAM" id="SSF158472">
    <property type="entry name" value="HAMP domain-like"/>
    <property type="match status" value="1"/>
</dbReference>
<sequence>MRTLYRQFISATIIILICSVGIGFALANVVYFTFTKDKVDQQNVDTAQEVVHILENLHGSEESMNEYLASIGKLGYQVFMVNEAGDYMYFGKAFTNEEMPAEVLEEILEGKIYHGMQSFSGSFLMMSHFSNDVQNTVGVPFSVEGKEYGLFLRPNNKMLFSDIHTVLVGFVLAIAIVSITGVVLMTRQLIRPITQLTEATKAVSKENFHYTLDISRKDEIGQLAESFNLMQQQLAHNDEARKAFISNVSHDFQSPLMNIQGYAELLQGEEVSEKERLEYSAIIDRESKRLSNLTKQLLLITSLDQATYPVKFKQLRIDEQLKEAIRKYRWRLSEQEIELSYKAEKAVAYADEELLVNVWDNLLSNAIKYNRPGGSIVIKCSGAGEEIEIVFKDTGIGMSSEVQEQVFERFFRVDEARKKDGTGLGLAIVKQVVTLHGGTIRLESEPGLGSMFIIRIPIERR</sequence>
<dbReference type="SMART" id="SM00304">
    <property type="entry name" value="HAMP"/>
    <property type="match status" value="1"/>
</dbReference>
<dbReference type="CDD" id="cd00075">
    <property type="entry name" value="HATPase"/>
    <property type="match status" value="1"/>
</dbReference>
<dbReference type="RefSeq" id="WP_036153427.1">
    <property type="nucleotide sequence ID" value="NZ_AVCX01000008.1"/>
</dbReference>
<keyword evidence="10" id="KW-0067">ATP-binding</keyword>
<feature type="domain" description="HAMP" evidence="19">
    <location>
        <begin position="187"/>
        <end position="239"/>
    </location>
</feature>
<dbReference type="SMART" id="SM00388">
    <property type="entry name" value="HisKA"/>
    <property type="match status" value="1"/>
</dbReference>
<dbReference type="FunFam" id="3.30.565.10:FF:000006">
    <property type="entry name" value="Sensor histidine kinase WalK"/>
    <property type="match status" value="1"/>
</dbReference>
<evidence type="ECO:0000256" key="5">
    <source>
        <dbReference type="ARBA" id="ARBA00022553"/>
    </source>
</evidence>